<name>A0A6P8Z8A5_THRPL</name>
<dbReference type="InterPro" id="IPR023799">
    <property type="entry name" value="RbfA_dom_sf"/>
</dbReference>
<dbReference type="Gene3D" id="3.30.300.20">
    <property type="match status" value="1"/>
</dbReference>
<reference evidence="3" key="1">
    <citation type="submission" date="2025-08" db="UniProtKB">
        <authorList>
            <consortium name="RefSeq"/>
        </authorList>
    </citation>
    <scope>IDENTIFICATION</scope>
    <source>
        <tissue evidence="3">Total insect</tissue>
    </source>
</reference>
<protein>
    <submittedName>
        <fullName evidence="3">Uncharacterized protein LOC117648218</fullName>
    </submittedName>
</protein>
<evidence type="ECO:0000256" key="1">
    <source>
        <dbReference type="SAM" id="MobiDB-lite"/>
    </source>
</evidence>
<evidence type="ECO:0000313" key="2">
    <source>
        <dbReference type="Proteomes" id="UP000515158"/>
    </source>
</evidence>
<dbReference type="AlphaFoldDB" id="A0A6P8Z8A5"/>
<accession>A0A6P8Z8A5</accession>
<dbReference type="InterPro" id="IPR015946">
    <property type="entry name" value="KH_dom-like_a/b"/>
</dbReference>
<keyword evidence="2" id="KW-1185">Reference proteome</keyword>
<sequence>MALIAVEGLRVVVNCSRRFSISSVQRDLDTQGRFLKRLLSEKLERKIQDAPQAKSTFKLLDKKRSAVLSNLYMQNVSQILAFGGFRELEGKGIQLTHVAVKNTGFVEVFWTASENEDPLQIEDILSSISSKVRNQLMYGSMLGNVPHIIFKRDLSAVNMNDTMQVLHKISLEMEAMKKNAKSANLSLESTDAEIEPVAPLMRMDALGLPHDKIYRRIKEAKKHSYPLQVPEPPTPEEFNNLVQPDMGSKALSPDDQIRKRKELRKFITLYQKSTLNSSTRKKNLQDRSNNIFYYEDTENDESEEYVR</sequence>
<dbReference type="PANTHER" id="PTHR14725">
    <property type="entry name" value="RIBOSOME-BINDING FACTOR A, MITOCHONDRIAL-RELATED"/>
    <property type="match status" value="1"/>
</dbReference>
<evidence type="ECO:0000313" key="3">
    <source>
        <dbReference type="RefSeq" id="XP_034246491.1"/>
    </source>
</evidence>
<gene>
    <name evidence="3" type="primary">LOC117648218</name>
</gene>
<dbReference type="InterPro" id="IPR039212">
    <property type="entry name" value="RBFA_mitochondrial"/>
</dbReference>
<organism evidence="3">
    <name type="scientific">Thrips palmi</name>
    <name type="common">Melon thrips</name>
    <dbReference type="NCBI Taxonomy" id="161013"/>
    <lineage>
        <taxon>Eukaryota</taxon>
        <taxon>Metazoa</taxon>
        <taxon>Ecdysozoa</taxon>
        <taxon>Arthropoda</taxon>
        <taxon>Hexapoda</taxon>
        <taxon>Insecta</taxon>
        <taxon>Pterygota</taxon>
        <taxon>Neoptera</taxon>
        <taxon>Paraneoptera</taxon>
        <taxon>Thysanoptera</taxon>
        <taxon>Terebrantia</taxon>
        <taxon>Thripoidea</taxon>
        <taxon>Thripidae</taxon>
        <taxon>Thrips</taxon>
    </lineage>
</organism>
<feature type="region of interest" description="Disordered" evidence="1">
    <location>
        <begin position="224"/>
        <end position="255"/>
    </location>
</feature>
<dbReference type="SUPFAM" id="SSF89919">
    <property type="entry name" value="Ribosome-binding factor A, RbfA"/>
    <property type="match status" value="1"/>
</dbReference>
<dbReference type="KEGG" id="tpal:117648218"/>
<dbReference type="Proteomes" id="UP000515158">
    <property type="component" value="Unplaced"/>
</dbReference>
<dbReference type="GeneID" id="117648218"/>
<dbReference type="OrthoDB" id="418445at2759"/>
<proteinExistence type="predicted"/>
<dbReference type="PANTHER" id="PTHR14725:SF0">
    <property type="entry name" value="RIBOSOME-BINDING FACTOR A, MITOCHONDRIAL-RELATED"/>
    <property type="match status" value="1"/>
</dbReference>
<dbReference type="FunCoup" id="A0A6P8Z8A5">
    <property type="interactions" value="464"/>
</dbReference>
<dbReference type="RefSeq" id="XP_034246491.1">
    <property type="nucleotide sequence ID" value="XM_034390600.1"/>
</dbReference>
<dbReference type="InParanoid" id="A0A6P8Z8A5"/>